<sequence>MKIMLTIHDKSHYMCAKHGNVKILKSETRLISSVPISCDQPLHYKVNVHCKLGWIVCSESFYPADIGKNTNRTAFVTYAAYAFAHGGKRNLFLMLLIIEVSDKCRHFIVC</sequence>
<protein>
    <submittedName>
        <fullName evidence="2">Uncharacterized protein</fullName>
    </submittedName>
</protein>
<dbReference type="EMBL" id="KL363182">
    <property type="protein sequence ID" value="KFD58872.1"/>
    <property type="molecule type" value="Genomic_DNA"/>
</dbReference>
<evidence type="ECO:0000313" key="2">
    <source>
        <dbReference type="EMBL" id="KFD72895.1"/>
    </source>
</evidence>
<dbReference type="EMBL" id="KL367475">
    <property type="protein sequence ID" value="KFD72895.1"/>
    <property type="molecule type" value="Genomic_DNA"/>
</dbReference>
<reference evidence="2 3" key="1">
    <citation type="journal article" date="2014" name="Nat. Genet.">
        <title>Genome and transcriptome of the porcine whipworm Trichuris suis.</title>
        <authorList>
            <person name="Jex A.R."/>
            <person name="Nejsum P."/>
            <person name="Schwarz E.M."/>
            <person name="Hu L."/>
            <person name="Young N.D."/>
            <person name="Hall R.S."/>
            <person name="Korhonen P.K."/>
            <person name="Liao S."/>
            <person name="Thamsborg S."/>
            <person name="Xia J."/>
            <person name="Xu P."/>
            <person name="Wang S."/>
            <person name="Scheerlinck J.P."/>
            <person name="Hofmann A."/>
            <person name="Sternberg P.W."/>
            <person name="Wang J."/>
            <person name="Gasser R.B."/>
        </authorList>
    </citation>
    <scope>NUCLEOTIDE SEQUENCE [LARGE SCALE GENOMIC DNA]</scope>
    <source>
        <strain evidence="2">DCEP-RM93F</strain>
        <strain evidence="1">DCEP-RM93M</strain>
    </source>
</reference>
<dbReference type="Proteomes" id="UP000030758">
    <property type="component" value="Unassembled WGS sequence"/>
</dbReference>
<proteinExistence type="predicted"/>
<accession>A0A085NTU9</accession>
<dbReference type="Proteomes" id="UP000030764">
    <property type="component" value="Unassembled WGS sequence"/>
</dbReference>
<gene>
    <name evidence="1" type="ORF">M513_00035</name>
    <name evidence="2" type="ORF">M514_00035</name>
</gene>
<evidence type="ECO:0000313" key="3">
    <source>
        <dbReference type="Proteomes" id="UP000030764"/>
    </source>
</evidence>
<dbReference type="AlphaFoldDB" id="A0A085NTU9"/>
<organism evidence="2">
    <name type="scientific">Trichuris suis</name>
    <name type="common">pig whipworm</name>
    <dbReference type="NCBI Taxonomy" id="68888"/>
    <lineage>
        <taxon>Eukaryota</taxon>
        <taxon>Metazoa</taxon>
        <taxon>Ecdysozoa</taxon>
        <taxon>Nematoda</taxon>
        <taxon>Enoplea</taxon>
        <taxon>Dorylaimia</taxon>
        <taxon>Trichinellida</taxon>
        <taxon>Trichuridae</taxon>
        <taxon>Trichuris</taxon>
    </lineage>
</organism>
<name>A0A085NTU9_9BILA</name>
<evidence type="ECO:0000313" key="1">
    <source>
        <dbReference type="EMBL" id="KFD58872.1"/>
    </source>
</evidence>
<keyword evidence="3" id="KW-1185">Reference proteome</keyword>